<dbReference type="PROSITE" id="PS51272">
    <property type="entry name" value="SLH"/>
    <property type="match status" value="3"/>
</dbReference>
<dbReference type="InterPro" id="IPR051465">
    <property type="entry name" value="Cell_Envelope_Struct_Comp"/>
</dbReference>
<name>A0A928Z7N5_9CYAN</name>
<evidence type="ECO:0000259" key="3">
    <source>
        <dbReference type="PROSITE" id="PS51272"/>
    </source>
</evidence>
<dbReference type="Pfam" id="PF00395">
    <property type="entry name" value="SLH"/>
    <property type="match status" value="3"/>
</dbReference>
<evidence type="ECO:0000256" key="1">
    <source>
        <dbReference type="SAM" id="MobiDB-lite"/>
    </source>
</evidence>
<accession>A0A928Z7N5</accession>
<feature type="region of interest" description="Disordered" evidence="1">
    <location>
        <begin position="166"/>
        <end position="195"/>
    </location>
</feature>
<keyword evidence="2" id="KW-1133">Transmembrane helix</keyword>
<organism evidence="4 5">
    <name type="scientific">Zarconia navalis LEGE 11467</name>
    <dbReference type="NCBI Taxonomy" id="1828826"/>
    <lineage>
        <taxon>Bacteria</taxon>
        <taxon>Bacillati</taxon>
        <taxon>Cyanobacteriota</taxon>
        <taxon>Cyanophyceae</taxon>
        <taxon>Oscillatoriophycideae</taxon>
        <taxon>Oscillatoriales</taxon>
        <taxon>Oscillatoriales incertae sedis</taxon>
        <taxon>Zarconia</taxon>
        <taxon>Zarconia navalis</taxon>
    </lineage>
</organism>
<feature type="transmembrane region" description="Helical" evidence="2">
    <location>
        <begin position="23"/>
        <end position="40"/>
    </location>
</feature>
<gene>
    <name evidence="4" type="ORF">IQ235_02370</name>
</gene>
<feature type="domain" description="SLH" evidence="3">
    <location>
        <begin position="332"/>
        <end position="396"/>
    </location>
</feature>
<dbReference type="RefSeq" id="WP_264319897.1">
    <property type="nucleotide sequence ID" value="NZ_JADEXN010000021.1"/>
</dbReference>
<dbReference type="EMBL" id="JADEXN010000021">
    <property type="protein sequence ID" value="MBE9039639.1"/>
    <property type="molecule type" value="Genomic_DNA"/>
</dbReference>
<dbReference type="Proteomes" id="UP000621799">
    <property type="component" value="Unassembled WGS sequence"/>
</dbReference>
<feature type="domain" description="SLH" evidence="3">
    <location>
        <begin position="205"/>
        <end position="270"/>
    </location>
</feature>
<comment type="caution">
    <text evidence="4">The sequence shown here is derived from an EMBL/GenBank/DDBJ whole genome shotgun (WGS) entry which is preliminary data.</text>
</comment>
<evidence type="ECO:0000256" key="2">
    <source>
        <dbReference type="SAM" id="Phobius"/>
    </source>
</evidence>
<dbReference type="PANTHER" id="PTHR43308">
    <property type="entry name" value="OUTER MEMBRANE PROTEIN ALPHA-RELATED"/>
    <property type="match status" value="1"/>
</dbReference>
<dbReference type="InterPro" id="IPR001119">
    <property type="entry name" value="SLH_dom"/>
</dbReference>
<sequence length="405" mass="44225">MTNSSPPERPEPRTKPLKKDEKIALFVAFATLGSIFFWGFNRAKPEFDLAKGDSLKTLAQSPTEWKFPPVLQPTTEEDGIALLDPDRDRQDAEAILEDEDLEGTEVVPEADADEDSFFGTLEPIVPVLPAVGLLVGEDEVEDEVVTATDDVTPIETEEAAIVPEGEAQAPVTPESPEEATIATPPSPELPEEETQINPNLPEPEEPVEFADVPAGYWAFPFISGLSSRKAISGFDGNPRTFEPDSPVNRAQLAVQIEKIFDLRDKQPRIDFEDVTQNFWAAAAIGESSEANFLNGYPDGEFRPTQTVPRLELLIALATGLGLQLPEDPEVVLQQYQDGGDVPDWAKPKIAAATQAGLVAGYPDRNQLELDRPATRAEVVAMMYQALVLRGKADPIESEYLVPANP</sequence>
<feature type="domain" description="SLH" evidence="3">
    <location>
        <begin position="271"/>
        <end position="330"/>
    </location>
</feature>
<keyword evidence="2" id="KW-0472">Membrane</keyword>
<evidence type="ECO:0000313" key="4">
    <source>
        <dbReference type="EMBL" id="MBE9039639.1"/>
    </source>
</evidence>
<dbReference type="AlphaFoldDB" id="A0A928Z7N5"/>
<protein>
    <submittedName>
        <fullName evidence="4">S-layer homology domain-containing protein</fullName>
    </submittedName>
</protein>
<proteinExistence type="predicted"/>
<reference evidence="4" key="1">
    <citation type="submission" date="2020-10" db="EMBL/GenBank/DDBJ databases">
        <authorList>
            <person name="Castelo-Branco R."/>
            <person name="Eusebio N."/>
            <person name="Adriana R."/>
            <person name="Vieira A."/>
            <person name="Brugerolle De Fraissinette N."/>
            <person name="Rezende De Castro R."/>
            <person name="Schneider M.P."/>
            <person name="Vasconcelos V."/>
            <person name="Leao P.N."/>
        </authorList>
    </citation>
    <scope>NUCLEOTIDE SEQUENCE</scope>
    <source>
        <strain evidence="4">LEGE 11467</strain>
    </source>
</reference>
<keyword evidence="5" id="KW-1185">Reference proteome</keyword>
<keyword evidence="2" id="KW-0812">Transmembrane</keyword>
<evidence type="ECO:0000313" key="5">
    <source>
        <dbReference type="Proteomes" id="UP000621799"/>
    </source>
</evidence>